<dbReference type="Pfam" id="PF13920">
    <property type="entry name" value="zf-C3HC4_3"/>
    <property type="match status" value="1"/>
</dbReference>
<evidence type="ECO:0000256" key="4">
    <source>
        <dbReference type="ARBA" id="ARBA00022833"/>
    </source>
</evidence>
<dbReference type="GO" id="GO:0051865">
    <property type="term" value="P:protein autoubiquitination"/>
    <property type="evidence" value="ECO:0007669"/>
    <property type="project" value="TreeGrafter"/>
</dbReference>
<dbReference type="InterPro" id="IPR047126">
    <property type="entry name" value="RNF141-like"/>
</dbReference>
<gene>
    <name evidence="7" type="ORF">V1264_002707</name>
</gene>
<proteinExistence type="predicted"/>
<dbReference type="Proteomes" id="UP001374579">
    <property type="component" value="Unassembled WGS sequence"/>
</dbReference>
<comment type="caution">
    <text evidence="7">The sequence shown here is derived from an EMBL/GenBank/DDBJ whole genome shotgun (WGS) entry which is preliminary data.</text>
</comment>
<dbReference type="AlphaFoldDB" id="A0AAN9B4B6"/>
<dbReference type="InterPro" id="IPR043400">
    <property type="entry name" value="RING-HC_RNF141"/>
</dbReference>
<dbReference type="PROSITE" id="PS50089">
    <property type="entry name" value="ZF_RING_2"/>
    <property type="match status" value="1"/>
</dbReference>
<evidence type="ECO:0000256" key="2">
    <source>
        <dbReference type="ARBA" id="ARBA00022723"/>
    </source>
</evidence>
<dbReference type="InterPro" id="IPR017907">
    <property type="entry name" value="Znf_RING_CS"/>
</dbReference>
<dbReference type="InterPro" id="IPR001841">
    <property type="entry name" value="Znf_RING"/>
</dbReference>
<keyword evidence="3 5" id="KW-0863">Zinc-finger</keyword>
<name>A0AAN9B4B6_9CAEN</name>
<evidence type="ECO:0000256" key="3">
    <source>
        <dbReference type="ARBA" id="ARBA00022771"/>
    </source>
</evidence>
<evidence type="ECO:0000256" key="1">
    <source>
        <dbReference type="ARBA" id="ARBA00022017"/>
    </source>
</evidence>
<dbReference type="InterPro" id="IPR013083">
    <property type="entry name" value="Znf_RING/FYVE/PHD"/>
</dbReference>
<dbReference type="SMART" id="SM00184">
    <property type="entry name" value="RING"/>
    <property type="match status" value="1"/>
</dbReference>
<dbReference type="SUPFAM" id="SSF57850">
    <property type="entry name" value="RING/U-box"/>
    <property type="match status" value="1"/>
</dbReference>
<keyword evidence="4" id="KW-0862">Zinc</keyword>
<evidence type="ECO:0000313" key="8">
    <source>
        <dbReference type="Proteomes" id="UP001374579"/>
    </source>
</evidence>
<evidence type="ECO:0000313" key="7">
    <source>
        <dbReference type="EMBL" id="KAK7098399.1"/>
    </source>
</evidence>
<reference evidence="7 8" key="1">
    <citation type="submission" date="2024-02" db="EMBL/GenBank/DDBJ databases">
        <title>Chromosome-scale genome assembly of the rough periwinkle Littorina saxatilis.</title>
        <authorList>
            <person name="De Jode A."/>
            <person name="Faria R."/>
            <person name="Formenti G."/>
            <person name="Sims Y."/>
            <person name="Smith T.P."/>
            <person name="Tracey A."/>
            <person name="Wood J.M.D."/>
            <person name="Zagrodzka Z.B."/>
            <person name="Johannesson K."/>
            <person name="Butlin R.K."/>
            <person name="Leder E.H."/>
        </authorList>
    </citation>
    <scope>NUCLEOTIDE SEQUENCE [LARGE SCALE GENOMIC DNA]</scope>
    <source>
        <strain evidence="7">Snail1</strain>
        <tissue evidence="7">Muscle</tissue>
    </source>
</reference>
<dbReference type="PROSITE" id="PS00518">
    <property type="entry name" value="ZF_RING_1"/>
    <property type="match status" value="1"/>
</dbReference>
<protein>
    <recommendedName>
        <fullName evidence="1">RING finger protein 141</fullName>
    </recommendedName>
</protein>
<feature type="domain" description="RING-type" evidence="6">
    <location>
        <begin position="151"/>
        <end position="190"/>
    </location>
</feature>
<sequence>MGQGPSVDHGLAELKHQQGKLQAHISILGQLATLTYTDFVKSVEDLNKITATFSDSRGKQLQFVVKKGTDDSFLWKATVRIRCYKINTRTKTVDSCRALTLRQYCQMHREISDQVSQLSNLQSPRPTEVTASAIFNDFDTDNMGVEDDNECCICMERKAEVILGCGHNFCEICIDSWTSQRSRSNCPLCREKVTGSDDTWVLTEKPDSSDYETDLKGYLVGLADRPT</sequence>
<keyword evidence="2" id="KW-0479">Metal-binding</keyword>
<dbReference type="PANTHER" id="PTHR12109:SF3">
    <property type="entry name" value="RING FINGER PROTEIN 141"/>
    <property type="match status" value="1"/>
</dbReference>
<dbReference type="Gene3D" id="3.30.40.10">
    <property type="entry name" value="Zinc/RING finger domain, C3HC4 (zinc finger)"/>
    <property type="match status" value="1"/>
</dbReference>
<accession>A0AAN9B4B6</accession>
<keyword evidence="8" id="KW-1185">Reference proteome</keyword>
<evidence type="ECO:0000259" key="6">
    <source>
        <dbReference type="PROSITE" id="PS50089"/>
    </source>
</evidence>
<organism evidence="7 8">
    <name type="scientific">Littorina saxatilis</name>
    <dbReference type="NCBI Taxonomy" id="31220"/>
    <lineage>
        <taxon>Eukaryota</taxon>
        <taxon>Metazoa</taxon>
        <taxon>Spiralia</taxon>
        <taxon>Lophotrochozoa</taxon>
        <taxon>Mollusca</taxon>
        <taxon>Gastropoda</taxon>
        <taxon>Caenogastropoda</taxon>
        <taxon>Littorinimorpha</taxon>
        <taxon>Littorinoidea</taxon>
        <taxon>Littorinidae</taxon>
        <taxon>Littorina</taxon>
    </lineage>
</organism>
<dbReference type="GO" id="GO:0008270">
    <property type="term" value="F:zinc ion binding"/>
    <property type="evidence" value="ECO:0007669"/>
    <property type="project" value="UniProtKB-KW"/>
</dbReference>
<dbReference type="EMBL" id="JBAMIC010000012">
    <property type="protein sequence ID" value="KAK7098399.1"/>
    <property type="molecule type" value="Genomic_DNA"/>
</dbReference>
<evidence type="ECO:0000256" key="5">
    <source>
        <dbReference type="PROSITE-ProRule" id="PRU00175"/>
    </source>
</evidence>
<dbReference type="CDD" id="cd16545">
    <property type="entry name" value="RING-HC_RNF141"/>
    <property type="match status" value="1"/>
</dbReference>
<dbReference type="PANTHER" id="PTHR12109">
    <property type="entry name" value="RING FINGER PROTEIN 141-RELATED"/>
    <property type="match status" value="1"/>
</dbReference>
<dbReference type="GO" id="GO:0004842">
    <property type="term" value="F:ubiquitin-protein transferase activity"/>
    <property type="evidence" value="ECO:0007669"/>
    <property type="project" value="TreeGrafter"/>
</dbReference>